<sequence length="425" mass="45967">MTLDLETVAGARQILMVVLPVRLLRTPDWPEGPFPFELGSRRTDAATRATYFAPASARVLYGSPGRPCRWYRAMSLVHDGLHLQGMELLRTATGRSHGHALAVLHFTVDRPLLPVLRAIGHRPDAGPDPLTGPFAPQQLFGQVAEVRDGTDALAIARPYTIALLTPEARHTPALRPEPTAALPATADHWLWQLASRSTPRDFPLAPETAADEFDQAVRISADWSALVLRHSAAFLGHRADAGEGDFYEFGALHARTVYLDALLLGTLQRDHIDRLTDELSGVFDGPHLSAQVGSLERNIALFRSTYWRQHLTAHGPANVLLLAFQAQYRLPERFAEILAEAADYSRLVQNQESQQISGALGVLTILGLPLGTALSVLQVLGDESAAHLLVALGLSIAATAAALTTRYGRLVISSLRGGAGPEPPA</sequence>
<keyword evidence="2" id="KW-1185">Reference proteome</keyword>
<dbReference type="RefSeq" id="WP_248864562.1">
    <property type="nucleotide sequence ID" value="NZ_CP086322.1"/>
</dbReference>
<dbReference type="EMBL" id="CP086322">
    <property type="protein sequence ID" value="UQA93686.1"/>
    <property type="molecule type" value="Genomic_DNA"/>
</dbReference>
<evidence type="ECO:0000313" key="1">
    <source>
        <dbReference type="EMBL" id="UQA93686.1"/>
    </source>
</evidence>
<protein>
    <submittedName>
        <fullName evidence="1">Uncharacterized protein</fullName>
    </submittedName>
</protein>
<evidence type="ECO:0000313" key="2">
    <source>
        <dbReference type="Proteomes" id="UP000830115"/>
    </source>
</evidence>
<organism evidence="1 2">
    <name type="scientific">Streptomyces halobius</name>
    <dbReference type="NCBI Taxonomy" id="2879846"/>
    <lineage>
        <taxon>Bacteria</taxon>
        <taxon>Bacillati</taxon>
        <taxon>Actinomycetota</taxon>
        <taxon>Actinomycetes</taxon>
        <taxon>Kitasatosporales</taxon>
        <taxon>Streptomycetaceae</taxon>
        <taxon>Streptomyces</taxon>
    </lineage>
</organism>
<dbReference type="Proteomes" id="UP000830115">
    <property type="component" value="Chromosome"/>
</dbReference>
<gene>
    <name evidence="1" type="ORF">K9S39_19100</name>
</gene>
<accession>A0ABY4MBL1</accession>
<name>A0ABY4MBL1_9ACTN</name>
<proteinExistence type="predicted"/>
<reference evidence="1" key="1">
    <citation type="submission" date="2021-10" db="EMBL/GenBank/DDBJ databases">
        <title>Streptomyces nigrumlapis sp.nov.,an antimicrobial producing actinobacterium isolated from Black Gobi rocks.</title>
        <authorList>
            <person name="Wen Y."/>
            <person name="Zhang W."/>
            <person name="Liu X.G."/>
        </authorList>
    </citation>
    <scope>NUCLEOTIDE SEQUENCE</scope>
    <source>
        <strain evidence="1">ST13-2-2</strain>
    </source>
</reference>